<protein>
    <submittedName>
        <fullName evidence="2">Uncharacterized protein</fullName>
    </submittedName>
</protein>
<reference evidence="2 3" key="1">
    <citation type="submission" date="2020-02" db="EMBL/GenBank/DDBJ databases">
        <title>Comparative genomics of the hypocrealean fungal genus Beauvera.</title>
        <authorList>
            <person name="Showalter D.N."/>
            <person name="Bushley K.E."/>
            <person name="Rehner S.A."/>
        </authorList>
    </citation>
    <scope>NUCLEOTIDE SEQUENCE [LARGE SCALE GENOMIC DNA]</scope>
    <source>
        <strain evidence="2 3">ARSEF4384</strain>
    </source>
</reference>
<evidence type="ECO:0000313" key="2">
    <source>
        <dbReference type="EMBL" id="KAK8142154.1"/>
    </source>
</evidence>
<evidence type="ECO:0000256" key="1">
    <source>
        <dbReference type="SAM" id="MobiDB-lite"/>
    </source>
</evidence>
<dbReference type="AlphaFoldDB" id="A0AAW0RJ00"/>
<name>A0AAW0RJ00_9HYPO</name>
<sequence length="213" mass="24138">MALFCLPSCSFWLCNSIHFVDSSPKLRSYCSLADVHKFALNDIFAHFCHNDKLSIILRHHFSILRPLPATLWLTQTCNPFGKTRLDSSRSDAYGFRNPPPSPLSKKSRVHPHGSDNYLPASTLKPCTAALIRRWYCDMGPRSIAPCNLPTSAGHISVSLIPQITLSALTDIYGWTERNRHCQPRNRWGFRAPYYPYRLDPDARALPDELLAGI</sequence>
<accession>A0AAW0RJ00</accession>
<feature type="region of interest" description="Disordered" evidence="1">
    <location>
        <begin position="89"/>
        <end position="116"/>
    </location>
</feature>
<gene>
    <name evidence="2" type="ORF">G3M48_009265</name>
</gene>
<evidence type="ECO:0000313" key="3">
    <source>
        <dbReference type="Proteomes" id="UP001397290"/>
    </source>
</evidence>
<organism evidence="2 3">
    <name type="scientific">Beauveria asiatica</name>
    <dbReference type="NCBI Taxonomy" id="1069075"/>
    <lineage>
        <taxon>Eukaryota</taxon>
        <taxon>Fungi</taxon>
        <taxon>Dikarya</taxon>
        <taxon>Ascomycota</taxon>
        <taxon>Pezizomycotina</taxon>
        <taxon>Sordariomycetes</taxon>
        <taxon>Hypocreomycetidae</taxon>
        <taxon>Hypocreales</taxon>
        <taxon>Cordycipitaceae</taxon>
        <taxon>Beauveria</taxon>
    </lineage>
</organism>
<comment type="caution">
    <text evidence="2">The sequence shown here is derived from an EMBL/GenBank/DDBJ whole genome shotgun (WGS) entry which is preliminary data.</text>
</comment>
<dbReference type="Proteomes" id="UP001397290">
    <property type="component" value="Unassembled WGS sequence"/>
</dbReference>
<proteinExistence type="predicted"/>
<keyword evidence="3" id="KW-1185">Reference proteome</keyword>
<dbReference type="EMBL" id="JAAHCF010000741">
    <property type="protein sequence ID" value="KAK8142154.1"/>
    <property type="molecule type" value="Genomic_DNA"/>
</dbReference>